<comment type="catalytic activity">
    <reaction evidence="7 8 13">
        <text>(S)-4-amino-5-oxopentanoate + tRNA(Glu) + NADP(+) = L-glutamyl-tRNA(Glu) + NADPH + H(+)</text>
        <dbReference type="Rhea" id="RHEA:12344"/>
        <dbReference type="Rhea" id="RHEA-COMP:9663"/>
        <dbReference type="Rhea" id="RHEA-COMP:9680"/>
        <dbReference type="ChEBI" id="CHEBI:15378"/>
        <dbReference type="ChEBI" id="CHEBI:57501"/>
        <dbReference type="ChEBI" id="CHEBI:57783"/>
        <dbReference type="ChEBI" id="CHEBI:58349"/>
        <dbReference type="ChEBI" id="CHEBI:78442"/>
        <dbReference type="ChEBI" id="CHEBI:78520"/>
        <dbReference type="EC" id="1.2.1.70"/>
    </reaction>
</comment>
<dbReference type="InterPro" id="IPR006151">
    <property type="entry name" value="Shikm_DH/Glu-tRNA_Rdtase"/>
</dbReference>
<dbReference type="InterPro" id="IPR036291">
    <property type="entry name" value="NAD(P)-bd_dom_sf"/>
</dbReference>
<evidence type="ECO:0000313" key="17">
    <source>
        <dbReference type="EMBL" id="TQL52197.1"/>
    </source>
</evidence>
<reference evidence="17 18" key="1">
    <citation type="submission" date="2019-06" db="EMBL/GenBank/DDBJ databases">
        <title>Sequencing the genomes of 1000 actinobacteria strains.</title>
        <authorList>
            <person name="Klenk H.-P."/>
        </authorList>
    </citation>
    <scope>NUCLEOTIDE SEQUENCE [LARGE SCALE GENOMIC DNA]</scope>
    <source>
        <strain evidence="17 18">DSM 12335</strain>
    </source>
</reference>
<dbReference type="GO" id="GO:0050661">
    <property type="term" value="F:NADP binding"/>
    <property type="evidence" value="ECO:0007669"/>
    <property type="project" value="InterPro"/>
</dbReference>
<dbReference type="Pfam" id="PF01488">
    <property type="entry name" value="Shikimate_DH"/>
    <property type="match status" value="1"/>
</dbReference>
<evidence type="ECO:0000256" key="10">
    <source>
        <dbReference type="PIRSR" id="PIRSR000445-2"/>
    </source>
</evidence>
<proteinExistence type="inferred from homology"/>
<organism evidence="17 18">
    <name type="scientific">Ornithinicoccus hortensis</name>
    <dbReference type="NCBI Taxonomy" id="82346"/>
    <lineage>
        <taxon>Bacteria</taxon>
        <taxon>Bacillati</taxon>
        <taxon>Actinomycetota</taxon>
        <taxon>Actinomycetes</taxon>
        <taxon>Micrococcales</taxon>
        <taxon>Intrasporangiaceae</taxon>
        <taxon>Ornithinicoccus</taxon>
    </lineage>
</organism>
<feature type="binding site" evidence="8 10">
    <location>
        <position position="109"/>
    </location>
    <ligand>
        <name>substrate</name>
    </ligand>
</feature>
<dbReference type="InterPro" id="IPR015896">
    <property type="entry name" value="4pyrrol_synth_GluRdtase_dimer"/>
</dbReference>
<comment type="pathway">
    <text evidence="1 8 13">Porphyrin-containing compound metabolism; protoporphyrin-IX biosynthesis; 5-aminolevulinate from L-glutamyl-tRNA(Glu): step 1/2.</text>
</comment>
<feature type="domain" description="Glutamyl-tRNA reductase N-terminal" evidence="16">
    <location>
        <begin position="6"/>
        <end position="156"/>
    </location>
</feature>
<keyword evidence="4 8" id="KW-0521">NADP</keyword>
<gene>
    <name evidence="8" type="primary">hemA</name>
    <name evidence="17" type="ORF">FB467_3376</name>
</gene>
<comment type="function">
    <text evidence="8">Catalyzes the NADPH-dependent reduction of glutamyl-tRNA(Glu) to glutamate 1-semialdehyde (GSA).</text>
</comment>
<protein>
    <recommendedName>
        <fullName evidence="3 8">Glutamyl-tRNA reductase</fullName>
        <shortName evidence="8">GluTR</shortName>
        <ecNumber evidence="3 8">1.2.1.70</ecNumber>
    </recommendedName>
</protein>
<dbReference type="FunFam" id="3.30.460.30:FF:000001">
    <property type="entry name" value="Glutamyl-tRNA reductase"/>
    <property type="match status" value="1"/>
</dbReference>
<feature type="binding site" evidence="8 10">
    <location>
        <begin position="114"/>
        <end position="116"/>
    </location>
    <ligand>
        <name>substrate</name>
    </ligand>
</feature>
<evidence type="ECO:0000256" key="4">
    <source>
        <dbReference type="ARBA" id="ARBA00022857"/>
    </source>
</evidence>
<evidence type="ECO:0000259" key="15">
    <source>
        <dbReference type="Pfam" id="PF01488"/>
    </source>
</evidence>
<dbReference type="RefSeq" id="WP_141786103.1">
    <property type="nucleotide sequence ID" value="NZ_BAAAIK010000001.1"/>
</dbReference>
<evidence type="ECO:0000256" key="6">
    <source>
        <dbReference type="ARBA" id="ARBA00023244"/>
    </source>
</evidence>
<dbReference type="InterPro" id="IPR015895">
    <property type="entry name" value="4pyrrol_synth_GluRdtase_N"/>
</dbReference>
<evidence type="ECO:0000256" key="3">
    <source>
        <dbReference type="ARBA" id="ARBA00012970"/>
    </source>
</evidence>
<dbReference type="EMBL" id="VFOP01000001">
    <property type="protein sequence ID" value="TQL52197.1"/>
    <property type="molecule type" value="Genomic_DNA"/>
</dbReference>
<comment type="similarity">
    <text evidence="2 8 13">Belongs to the glutamyl-tRNA reductase family.</text>
</comment>
<dbReference type="NCBIfam" id="NF000744">
    <property type="entry name" value="PRK00045.1-3"/>
    <property type="match status" value="1"/>
</dbReference>
<feature type="binding site" evidence="8 11">
    <location>
        <begin position="189"/>
        <end position="194"/>
    </location>
    <ligand>
        <name>NADP(+)</name>
        <dbReference type="ChEBI" id="CHEBI:58349"/>
    </ligand>
</feature>
<dbReference type="InterPro" id="IPR000343">
    <property type="entry name" value="4pyrrol_synth_GluRdtase"/>
</dbReference>
<dbReference type="GO" id="GO:0019353">
    <property type="term" value="P:protoporphyrinogen IX biosynthetic process from glutamate"/>
    <property type="evidence" value="ECO:0007669"/>
    <property type="project" value="TreeGrafter"/>
</dbReference>
<dbReference type="EC" id="1.2.1.70" evidence="3 8"/>
<dbReference type="PROSITE" id="PS00747">
    <property type="entry name" value="GLUTR"/>
    <property type="match status" value="1"/>
</dbReference>
<feature type="site" description="Important for activity" evidence="8 12">
    <location>
        <position position="99"/>
    </location>
</feature>
<feature type="domain" description="Tetrapyrrole biosynthesis glutamyl-tRNA reductase dimerisation" evidence="14">
    <location>
        <begin position="320"/>
        <end position="419"/>
    </location>
</feature>
<keyword evidence="6 8" id="KW-0627">Porphyrin biosynthesis</keyword>
<dbReference type="Proteomes" id="UP000319516">
    <property type="component" value="Unassembled WGS sequence"/>
</dbReference>
<dbReference type="Pfam" id="PF05201">
    <property type="entry name" value="GlutR_N"/>
    <property type="match status" value="1"/>
</dbReference>
<dbReference type="GO" id="GO:0008883">
    <property type="term" value="F:glutamyl-tRNA reductase activity"/>
    <property type="evidence" value="ECO:0007669"/>
    <property type="project" value="UniProtKB-UniRule"/>
</dbReference>
<dbReference type="PIRSF" id="PIRSF000445">
    <property type="entry name" value="4pyrrol_synth_GluRdtase"/>
    <property type="match status" value="1"/>
</dbReference>
<dbReference type="Gene3D" id="3.40.50.720">
    <property type="entry name" value="NAD(P)-binding Rossmann-like Domain"/>
    <property type="match status" value="1"/>
</dbReference>
<evidence type="ECO:0000256" key="8">
    <source>
        <dbReference type="HAMAP-Rule" id="MF_00087"/>
    </source>
</evidence>
<evidence type="ECO:0000256" key="9">
    <source>
        <dbReference type="PIRSR" id="PIRSR000445-1"/>
    </source>
</evidence>
<evidence type="ECO:0000259" key="16">
    <source>
        <dbReference type="Pfam" id="PF05201"/>
    </source>
</evidence>
<dbReference type="InterPro" id="IPR018214">
    <property type="entry name" value="GluRdtase_CS"/>
</dbReference>
<dbReference type="UniPathway" id="UPA00251">
    <property type="reaction ID" value="UER00316"/>
</dbReference>
<evidence type="ECO:0000256" key="1">
    <source>
        <dbReference type="ARBA" id="ARBA00005059"/>
    </source>
</evidence>
<comment type="caution">
    <text evidence="17">The sequence shown here is derived from an EMBL/GenBank/DDBJ whole genome shotgun (WGS) entry which is preliminary data.</text>
</comment>
<dbReference type="OrthoDB" id="110209at2"/>
<keyword evidence="18" id="KW-1185">Reference proteome</keyword>
<dbReference type="InterPro" id="IPR036343">
    <property type="entry name" value="GluRdtase_N_sf"/>
</dbReference>
<dbReference type="NCBIfam" id="TIGR01035">
    <property type="entry name" value="hemA"/>
    <property type="match status" value="1"/>
</dbReference>
<evidence type="ECO:0000313" key="18">
    <source>
        <dbReference type="Proteomes" id="UP000319516"/>
    </source>
</evidence>
<dbReference type="PANTHER" id="PTHR43013">
    <property type="entry name" value="GLUTAMYL-TRNA REDUCTASE"/>
    <property type="match status" value="1"/>
</dbReference>
<dbReference type="CDD" id="cd05213">
    <property type="entry name" value="NAD_bind_Glutamyl_tRNA_reduct"/>
    <property type="match status" value="1"/>
</dbReference>
<evidence type="ECO:0000256" key="7">
    <source>
        <dbReference type="ARBA" id="ARBA00047464"/>
    </source>
</evidence>
<dbReference type="InterPro" id="IPR036453">
    <property type="entry name" value="GluRdtase_dimer_dom_sf"/>
</dbReference>
<evidence type="ECO:0000256" key="12">
    <source>
        <dbReference type="PIRSR" id="PIRSR000445-4"/>
    </source>
</evidence>
<evidence type="ECO:0000259" key="14">
    <source>
        <dbReference type="Pfam" id="PF00745"/>
    </source>
</evidence>
<dbReference type="Pfam" id="PF00745">
    <property type="entry name" value="GlutR_dimer"/>
    <property type="match status" value="1"/>
</dbReference>
<feature type="binding site" evidence="8 10">
    <location>
        <position position="120"/>
    </location>
    <ligand>
        <name>substrate</name>
    </ligand>
</feature>
<feature type="binding site" evidence="8 10">
    <location>
        <begin position="49"/>
        <end position="52"/>
    </location>
    <ligand>
        <name>substrate</name>
    </ligand>
</feature>
<comment type="domain">
    <text evidence="8">Possesses an unusual extended V-shaped dimeric structure with each monomer consisting of three distinct domains arranged along a curved 'spinal' alpha-helix. The N-terminal catalytic domain specifically recognizes the glutamate moiety of the substrate. The second domain is the NADPH-binding domain, and the third C-terminal domain is responsible for dimerization.</text>
</comment>
<evidence type="ECO:0000256" key="11">
    <source>
        <dbReference type="PIRSR" id="PIRSR000445-3"/>
    </source>
</evidence>
<evidence type="ECO:0000256" key="5">
    <source>
        <dbReference type="ARBA" id="ARBA00023002"/>
    </source>
</evidence>
<dbReference type="PANTHER" id="PTHR43013:SF1">
    <property type="entry name" value="GLUTAMYL-TRNA REDUCTASE"/>
    <property type="match status" value="1"/>
</dbReference>
<comment type="miscellaneous">
    <text evidence="8">During catalysis, the active site Cys acts as a nucleophile attacking the alpha-carbonyl group of tRNA-bound glutamate with the formation of a thioester intermediate between enzyme and glutamate, and the concomitant release of tRNA(Glu). The thioester intermediate is finally reduced by direct hydride transfer from NADPH, to form the product GSA.</text>
</comment>
<dbReference type="HAMAP" id="MF_00087">
    <property type="entry name" value="Glu_tRNA_reductase"/>
    <property type="match status" value="1"/>
</dbReference>
<comment type="subunit">
    <text evidence="8">Homodimer.</text>
</comment>
<dbReference type="AlphaFoldDB" id="A0A542YVU4"/>
<accession>A0A542YVU4</accession>
<feature type="domain" description="Quinate/shikimate 5-dehydrogenase/glutamyl-tRNA reductase" evidence="15">
    <location>
        <begin position="173"/>
        <end position="304"/>
    </location>
</feature>
<name>A0A542YVU4_9MICO</name>
<evidence type="ECO:0000256" key="2">
    <source>
        <dbReference type="ARBA" id="ARBA00005916"/>
    </source>
</evidence>
<dbReference type="SUPFAM" id="SSF69742">
    <property type="entry name" value="Glutamyl tRNA-reductase catalytic, N-terminal domain"/>
    <property type="match status" value="1"/>
</dbReference>
<feature type="active site" description="Nucleophile" evidence="8 9">
    <location>
        <position position="50"/>
    </location>
</feature>
<evidence type="ECO:0000256" key="13">
    <source>
        <dbReference type="RuleBase" id="RU000584"/>
    </source>
</evidence>
<keyword evidence="5 8" id="KW-0560">Oxidoreductase</keyword>
<dbReference type="SUPFAM" id="SSF69075">
    <property type="entry name" value="Glutamyl tRNA-reductase dimerization domain"/>
    <property type="match status" value="1"/>
</dbReference>
<dbReference type="SUPFAM" id="SSF51735">
    <property type="entry name" value="NAD(P)-binding Rossmann-fold domains"/>
    <property type="match status" value="1"/>
</dbReference>
<dbReference type="Gene3D" id="3.30.460.30">
    <property type="entry name" value="Glutamyl-tRNA reductase, N-terminal domain"/>
    <property type="match status" value="1"/>
</dbReference>
<sequence length="437" mass="46146">MSLLVVGLSHRSAPMDLVEQASPGDAGAAALTAAVRAGEDVGEAVVLATCNRTEVYVDAATFHGALQEVGQALSHLSGVALDELSPHLYVHYEDRAVHHLFSVASGLDSMAVGERQILGQVRAAFRAAQHEGAAGTVLNPLFQHALRVGKQAHTETSIDRVSRSLVELGLERAAGHLESLAGARTVLIGAGSMSGLAAATLSRSGISDVTVINRTRERADRLAAQYGFRSEDWSRLPELGARADLIVTCTGATQHVVDEAAVRRVRGSADTPLAILDLAMPRDVAPGVGALPGVGLWSLADLQERAEDSGAEVDPAVAEVRQLVTGEVGAYLVSRRAQAVAPTVTALRSRAADVVAAELQRLDQRLPDLPERERQEVQRTVQRVVDKLLHAPTVRVKALASDTDGRGDYASVLRELFDLDPYDVAAVSTPPETGGLV</sequence>